<feature type="transmembrane region" description="Helical" evidence="2">
    <location>
        <begin position="188"/>
        <end position="209"/>
    </location>
</feature>
<evidence type="ECO:0008006" key="6">
    <source>
        <dbReference type="Google" id="ProtNLM"/>
    </source>
</evidence>
<dbReference type="PANTHER" id="PTHR12924">
    <property type="entry name" value="TRANSLOCON-ASSOCIATED PROTEIN, ALPHA SUBUNIT"/>
    <property type="match status" value="1"/>
</dbReference>
<keyword evidence="2" id="KW-0472">Membrane</keyword>
<dbReference type="PANTHER" id="PTHR12924:SF0">
    <property type="entry name" value="TRANSLOCON-ASSOCIATED PROTEIN SUBUNIT ALPHA"/>
    <property type="match status" value="1"/>
</dbReference>
<dbReference type="GeneID" id="17280463"/>
<dbReference type="GO" id="GO:0005783">
    <property type="term" value="C:endoplasmic reticulum"/>
    <property type="evidence" value="ECO:0007669"/>
    <property type="project" value="TreeGrafter"/>
</dbReference>
<feature type="chain" id="PRO_5044275349" description="Signal sequence receptor subunit alpha" evidence="3">
    <location>
        <begin position="20"/>
        <end position="259"/>
    </location>
</feature>
<feature type="region of interest" description="Disordered" evidence="1">
    <location>
        <begin position="231"/>
        <end position="259"/>
    </location>
</feature>
<accession>A0A0D3KHF7</accession>
<reference evidence="4" key="2">
    <citation type="submission" date="2024-10" db="UniProtKB">
        <authorList>
            <consortium name="EnsemblProtists"/>
        </authorList>
    </citation>
    <scope>IDENTIFICATION</scope>
</reference>
<dbReference type="KEGG" id="ehx:EMIHUDRAFT_423445"/>
<keyword evidence="2" id="KW-0812">Transmembrane</keyword>
<feature type="signal peptide" evidence="3">
    <location>
        <begin position="1"/>
        <end position="19"/>
    </location>
</feature>
<dbReference type="Proteomes" id="UP000013827">
    <property type="component" value="Unassembled WGS sequence"/>
</dbReference>
<dbReference type="RefSeq" id="XP_005787621.1">
    <property type="nucleotide sequence ID" value="XM_005787564.1"/>
</dbReference>
<organism evidence="4 5">
    <name type="scientific">Emiliania huxleyi (strain CCMP1516)</name>
    <dbReference type="NCBI Taxonomy" id="280463"/>
    <lineage>
        <taxon>Eukaryota</taxon>
        <taxon>Haptista</taxon>
        <taxon>Haptophyta</taxon>
        <taxon>Prymnesiophyceae</taxon>
        <taxon>Isochrysidales</taxon>
        <taxon>Noelaerhabdaceae</taxon>
        <taxon>Emiliania</taxon>
    </lineage>
</organism>
<evidence type="ECO:0000256" key="3">
    <source>
        <dbReference type="SAM" id="SignalP"/>
    </source>
</evidence>
<keyword evidence="5" id="KW-1185">Reference proteome</keyword>
<dbReference type="PROSITE" id="PS51257">
    <property type="entry name" value="PROKAR_LIPOPROTEIN"/>
    <property type="match status" value="1"/>
</dbReference>
<sequence length="259" mass="27290">MKSLHRAPIALLLLSSAGACLPQTRVAVSLLFADEEIDVDRTDFSDPALSAELEAEGPSEHVESAALLPDAIDDKVEIGANNTLLIALSNLGGKMYNVTHVDGHLEELGSGKQLGKFRRQSFGEPLGPREQRSFRYLFVPPLSIKPDAYRLVFSIYYQNRDAAKFVDAIFNETANLVPATDLGIDADMMLLAGGAAAGAAMLFAIGYLLSSGSGAPPAKAKKAAASAKASGNGEASEWLQGTAAGSEGKPRSGRSKKRS</sequence>
<evidence type="ECO:0000256" key="2">
    <source>
        <dbReference type="SAM" id="Phobius"/>
    </source>
</evidence>
<protein>
    <recommendedName>
        <fullName evidence="6">Signal sequence receptor subunit alpha</fullName>
    </recommendedName>
</protein>
<keyword evidence="2" id="KW-1133">Transmembrane helix</keyword>
<keyword evidence="3" id="KW-0732">Signal</keyword>
<name>A0A0D3KHF7_EMIH1</name>
<evidence type="ECO:0000256" key="1">
    <source>
        <dbReference type="SAM" id="MobiDB-lite"/>
    </source>
</evidence>
<evidence type="ECO:0000313" key="4">
    <source>
        <dbReference type="EnsemblProtists" id="EOD35192"/>
    </source>
</evidence>
<evidence type="ECO:0000313" key="5">
    <source>
        <dbReference type="Proteomes" id="UP000013827"/>
    </source>
</evidence>
<reference evidence="5" key="1">
    <citation type="journal article" date="2013" name="Nature">
        <title>Pan genome of the phytoplankton Emiliania underpins its global distribution.</title>
        <authorList>
            <person name="Read B.A."/>
            <person name="Kegel J."/>
            <person name="Klute M.J."/>
            <person name="Kuo A."/>
            <person name="Lefebvre S.C."/>
            <person name="Maumus F."/>
            <person name="Mayer C."/>
            <person name="Miller J."/>
            <person name="Monier A."/>
            <person name="Salamov A."/>
            <person name="Young J."/>
            <person name="Aguilar M."/>
            <person name="Claverie J.M."/>
            <person name="Frickenhaus S."/>
            <person name="Gonzalez K."/>
            <person name="Herman E.K."/>
            <person name="Lin Y.C."/>
            <person name="Napier J."/>
            <person name="Ogata H."/>
            <person name="Sarno A.F."/>
            <person name="Shmutz J."/>
            <person name="Schroeder D."/>
            <person name="de Vargas C."/>
            <person name="Verret F."/>
            <person name="von Dassow P."/>
            <person name="Valentin K."/>
            <person name="Van de Peer Y."/>
            <person name="Wheeler G."/>
            <person name="Dacks J.B."/>
            <person name="Delwiche C.F."/>
            <person name="Dyhrman S.T."/>
            <person name="Glockner G."/>
            <person name="John U."/>
            <person name="Richards T."/>
            <person name="Worden A.Z."/>
            <person name="Zhang X."/>
            <person name="Grigoriev I.V."/>
            <person name="Allen A.E."/>
            <person name="Bidle K."/>
            <person name="Borodovsky M."/>
            <person name="Bowler C."/>
            <person name="Brownlee C."/>
            <person name="Cock J.M."/>
            <person name="Elias M."/>
            <person name="Gladyshev V.N."/>
            <person name="Groth M."/>
            <person name="Guda C."/>
            <person name="Hadaegh A."/>
            <person name="Iglesias-Rodriguez M.D."/>
            <person name="Jenkins J."/>
            <person name="Jones B.M."/>
            <person name="Lawson T."/>
            <person name="Leese F."/>
            <person name="Lindquist E."/>
            <person name="Lobanov A."/>
            <person name="Lomsadze A."/>
            <person name="Malik S.B."/>
            <person name="Marsh M.E."/>
            <person name="Mackinder L."/>
            <person name="Mock T."/>
            <person name="Mueller-Roeber B."/>
            <person name="Pagarete A."/>
            <person name="Parker M."/>
            <person name="Probert I."/>
            <person name="Quesneville H."/>
            <person name="Raines C."/>
            <person name="Rensing S.A."/>
            <person name="Riano-Pachon D.M."/>
            <person name="Richier S."/>
            <person name="Rokitta S."/>
            <person name="Shiraiwa Y."/>
            <person name="Soanes D.M."/>
            <person name="van der Giezen M."/>
            <person name="Wahlund T.M."/>
            <person name="Williams B."/>
            <person name="Wilson W."/>
            <person name="Wolfe G."/>
            <person name="Wurch L.L."/>
        </authorList>
    </citation>
    <scope>NUCLEOTIDE SEQUENCE</scope>
</reference>
<dbReference type="EnsemblProtists" id="EOD35192">
    <property type="protein sequence ID" value="EOD35192"/>
    <property type="gene ID" value="EMIHUDRAFT_423445"/>
</dbReference>
<dbReference type="PaxDb" id="2903-EOD35192"/>
<dbReference type="AlphaFoldDB" id="A0A0D3KHF7"/>
<proteinExistence type="predicted"/>
<dbReference type="STRING" id="2903.R1DJG8"/>
<dbReference type="HOGENOM" id="CLU_1075357_0_0_1"/>